<dbReference type="InterPro" id="IPR036028">
    <property type="entry name" value="SH3-like_dom_sf"/>
</dbReference>
<feature type="domain" description="SH3" evidence="5">
    <location>
        <begin position="811"/>
        <end position="869"/>
    </location>
</feature>
<evidence type="ECO:0000256" key="1">
    <source>
        <dbReference type="ARBA" id="ARBA00022443"/>
    </source>
</evidence>
<protein>
    <submittedName>
        <fullName evidence="9">Intersectin-1</fullName>
    </submittedName>
</protein>
<feature type="compositionally biased region" description="Polar residues" evidence="4">
    <location>
        <begin position="106"/>
        <end position="125"/>
    </location>
</feature>
<reference evidence="9" key="1">
    <citation type="submission" date="2016-11" db="UniProtKB">
        <authorList>
            <consortium name="WormBaseParasite"/>
        </authorList>
    </citation>
    <scope>IDENTIFICATION</scope>
</reference>
<dbReference type="Proteomes" id="UP000095282">
    <property type="component" value="Unplaced"/>
</dbReference>
<feature type="compositionally biased region" description="Basic and acidic residues" evidence="4">
    <location>
        <begin position="257"/>
        <end position="275"/>
    </location>
</feature>
<dbReference type="STRING" id="1561998.A0A1I7V4P3"/>
<dbReference type="SUPFAM" id="SSF47473">
    <property type="entry name" value="EF-hand"/>
    <property type="match status" value="2"/>
</dbReference>
<dbReference type="SMART" id="SM00027">
    <property type="entry name" value="EH"/>
    <property type="match status" value="2"/>
</dbReference>
<evidence type="ECO:0000259" key="5">
    <source>
        <dbReference type="PROSITE" id="PS50002"/>
    </source>
</evidence>
<dbReference type="PROSITE" id="PS50031">
    <property type="entry name" value="EH"/>
    <property type="match status" value="2"/>
</dbReference>
<feature type="domain" description="SH3" evidence="5">
    <location>
        <begin position="958"/>
        <end position="1018"/>
    </location>
</feature>
<feature type="domain" description="SH3" evidence="5">
    <location>
        <begin position="601"/>
        <end position="662"/>
    </location>
</feature>
<dbReference type="Pfam" id="PF00018">
    <property type="entry name" value="SH3_1"/>
    <property type="match status" value="3"/>
</dbReference>
<accession>A0A1I7V4P3</accession>
<feature type="domain" description="EH" evidence="6">
    <location>
        <begin position="143"/>
        <end position="226"/>
    </location>
</feature>
<dbReference type="CDD" id="cd00052">
    <property type="entry name" value="EH"/>
    <property type="match status" value="2"/>
</dbReference>
<dbReference type="Pfam" id="PF14604">
    <property type="entry name" value="SH3_9"/>
    <property type="match status" value="1"/>
</dbReference>
<evidence type="ECO:0000259" key="6">
    <source>
        <dbReference type="PROSITE" id="PS50031"/>
    </source>
</evidence>
<proteinExistence type="predicted"/>
<feature type="domain" description="EF-hand" evidence="7">
    <location>
        <begin position="43"/>
        <end position="78"/>
    </location>
</feature>
<feature type="region of interest" description="Disordered" evidence="4">
    <location>
        <begin position="234"/>
        <end position="352"/>
    </location>
</feature>
<dbReference type="GO" id="GO:0005737">
    <property type="term" value="C:cytoplasm"/>
    <property type="evidence" value="ECO:0007669"/>
    <property type="project" value="TreeGrafter"/>
</dbReference>
<dbReference type="GO" id="GO:0097708">
    <property type="term" value="C:intracellular vesicle"/>
    <property type="evidence" value="ECO:0007669"/>
    <property type="project" value="TreeGrafter"/>
</dbReference>
<dbReference type="Pfam" id="PF12763">
    <property type="entry name" value="EH"/>
    <property type="match status" value="2"/>
</dbReference>
<dbReference type="PANTHER" id="PTHR11216:SF170">
    <property type="entry name" value="DYNAMIN ASSOCIATED PROTEIN 160, ISOFORM D"/>
    <property type="match status" value="1"/>
</dbReference>
<dbReference type="PROSITE" id="PS50222">
    <property type="entry name" value="EF_HAND_2"/>
    <property type="match status" value="1"/>
</dbReference>
<dbReference type="PROSITE" id="PS00018">
    <property type="entry name" value="EF_HAND_1"/>
    <property type="match status" value="2"/>
</dbReference>
<feature type="domain" description="EH" evidence="6">
    <location>
        <begin position="11"/>
        <end position="99"/>
    </location>
</feature>
<evidence type="ECO:0000313" key="9">
    <source>
        <dbReference type="WBParaSite" id="Csp11.Scaffold70.g429.t1"/>
    </source>
</evidence>
<dbReference type="InterPro" id="IPR011992">
    <property type="entry name" value="EF-hand-dom_pair"/>
</dbReference>
<dbReference type="GO" id="GO:0150007">
    <property type="term" value="P:clathrin-dependent synaptic vesicle endocytosis"/>
    <property type="evidence" value="ECO:0007669"/>
    <property type="project" value="TreeGrafter"/>
</dbReference>
<dbReference type="CDD" id="cd11839">
    <property type="entry name" value="SH3_Intersectin_4"/>
    <property type="match status" value="1"/>
</dbReference>
<dbReference type="CDD" id="cd00174">
    <property type="entry name" value="SH3"/>
    <property type="match status" value="2"/>
</dbReference>
<dbReference type="InterPro" id="IPR002048">
    <property type="entry name" value="EF_hand_dom"/>
</dbReference>
<dbReference type="InterPro" id="IPR001452">
    <property type="entry name" value="SH3_domain"/>
</dbReference>
<feature type="compositionally biased region" description="Basic and acidic residues" evidence="4">
    <location>
        <begin position="284"/>
        <end position="352"/>
    </location>
</feature>
<evidence type="ECO:0000256" key="2">
    <source>
        <dbReference type="ARBA" id="ARBA00022837"/>
    </source>
</evidence>
<dbReference type="GO" id="GO:0005509">
    <property type="term" value="F:calcium ion binding"/>
    <property type="evidence" value="ECO:0007669"/>
    <property type="project" value="InterPro"/>
</dbReference>
<dbReference type="PRINTS" id="PR00452">
    <property type="entry name" value="SH3DOMAIN"/>
</dbReference>
<keyword evidence="8" id="KW-1185">Reference proteome</keyword>
<dbReference type="CDD" id="cd11836">
    <property type="entry name" value="SH3_Intersectin_1"/>
    <property type="match status" value="1"/>
</dbReference>
<dbReference type="Gene3D" id="2.30.30.40">
    <property type="entry name" value="SH3 Domains"/>
    <property type="match status" value="5"/>
</dbReference>
<dbReference type="Pfam" id="PF07653">
    <property type="entry name" value="SH3_2"/>
    <property type="match status" value="1"/>
</dbReference>
<dbReference type="AlphaFoldDB" id="A0A1I7V4P3"/>
<dbReference type="SUPFAM" id="SSF50044">
    <property type="entry name" value="SH3-domain"/>
    <property type="match status" value="5"/>
</dbReference>
<organism evidence="8 9">
    <name type="scientific">Caenorhabditis tropicalis</name>
    <dbReference type="NCBI Taxonomy" id="1561998"/>
    <lineage>
        <taxon>Eukaryota</taxon>
        <taxon>Metazoa</taxon>
        <taxon>Ecdysozoa</taxon>
        <taxon>Nematoda</taxon>
        <taxon>Chromadorea</taxon>
        <taxon>Rhabditida</taxon>
        <taxon>Rhabditina</taxon>
        <taxon>Rhabditomorpha</taxon>
        <taxon>Rhabditoidea</taxon>
        <taxon>Rhabditidae</taxon>
        <taxon>Peloderinae</taxon>
        <taxon>Caenorhabditis</taxon>
    </lineage>
</organism>
<feature type="domain" description="SH3" evidence="5">
    <location>
        <begin position="888"/>
        <end position="951"/>
    </location>
</feature>
<sequence length="1018" mass="114802">MANNWEINDAEYQKNIAMFNQLTSGQLFMDAGTARNALLRSNLPTHILSQIWALSDLDNDGRLDIREYSIAMRLALNCLAGVPLPAQLPGSLLVVPFRNTSVPNATIQPTWSGSRHGTGSPSNADRSVAEGRQLENWAIPHHNKLKYSQLFNALDKDRLGSLSSHVGRSALGLSGLPTSVLAHVWFLSDVNKDGKLSVDEYAISQFMIEMFKSGYALPKVTPPELVRMCGISSRSANNTPELEPDAEPPQKSPAPKTFEDKRQDNFSKGQAELERRRKILEEEEQRRRVEVEKKEKEEAAKRERERMEKERLAEAERQAELKRRKQLEDRKEEEERMRRLEMERRKEEEEKIKKVKMEKARIKQMQSQKQQENERLAQRQQREKTLQFQLQALDEKASDVIIDIGKAKEAVTNVTGSIDEMRSGRDGKVARIKELQEKNQKVRKNTRGLEPSMMLLRTIIREGKTYNQIEALNSKKEKYQNNAYLKLAAKREEYRKIFELYTHAKTHANSILGKLEVDIIQTNVERASSIQPNTTPPSYANGFTADDSSAELIENRAEQKFAADFNNTMKCDPLSQEQKPVQVPEGNVSKRTVDQSTFNFHDTHKCRALFAFEARSEDELSFEPGDVIIVFQSHAAEPGWRAGQLHEKVGWFPEAFVESIAAVPTPGNQPPIQNMPPNVTPSSSIDQLKEKAARKAEIASAMESKKNDQFVVSEPQAQAISHCVAQFQWRARNDDDLSFSKGDLIEILEKQDMKWKGRNPAGEVGWFPKSYVKDVGGLNTPATSPLNPALSDTLFPTDEAKYDVVPGEITAPEELYTAIYDFESVETTDLSLKVGDTIVVLEKNDEWWKGRCKEKEGIFPANYVEKAEPPRNSTGLVTPFQFQPPSSAVLCEAKVIVDFTASAPNQLGIKAGETVKIREKSATGWWEGELSRDGMNMAGWFPGDYVKVMKDITSTSSANCLRATALYDYVASQVDELSFKAGETIIVTDSSEPEWWSGHNVHNPSKTGLFPSNYVETK</sequence>
<dbReference type="PROSITE" id="PS50002">
    <property type="entry name" value="SH3"/>
    <property type="match status" value="5"/>
</dbReference>
<evidence type="ECO:0000313" key="8">
    <source>
        <dbReference type="Proteomes" id="UP000095282"/>
    </source>
</evidence>
<name>A0A1I7V4P3_9PELO</name>
<dbReference type="WBParaSite" id="Csp11.Scaffold70.g429.t1">
    <property type="protein sequence ID" value="Csp11.Scaffold70.g429.t1"/>
    <property type="gene ID" value="Csp11.Scaffold70.g429"/>
</dbReference>
<dbReference type="GO" id="GO:0042734">
    <property type="term" value="C:presynaptic membrane"/>
    <property type="evidence" value="ECO:0007669"/>
    <property type="project" value="TreeGrafter"/>
</dbReference>
<dbReference type="Gene3D" id="1.10.238.10">
    <property type="entry name" value="EF-hand"/>
    <property type="match status" value="2"/>
</dbReference>
<dbReference type="PANTHER" id="PTHR11216">
    <property type="entry name" value="EH DOMAIN"/>
    <property type="match status" value="1"/>
</dbReference>
<dbReference type="InterPro" id="IPR000261">
    <property type="entry name" value="EH_dom"/>
</dbReference>
<dbReference type="CDD" id="cd11837">
    <property type="entry name" value="SH3_Intersectin_2"/>
    <property type="match status" value="1"/>
</dbReference>
<feature type="domain" description="SH3" evidence="5">
    <location>
        <begin position="718"/>
        <end position="777"/>
    </location>
</feature>
<evidence type="ECO:0000259" key="7">
    <source>
        <dbReference type="PROSITE" id="PS50222"/>
    </source>
</evidence>
<keyword evidence="1 3" id="KW-0728">SH3 domain</keyword>
<keyword evidence="2" id="KW-0106">Calcium</keyword>
<dbReference type="eggNOG" id="KOG1029">
    <property type="taxonomic scope" value="Eukaryota"/>
</dbReference>
<evidence type="ECO:0000256" key="3">
    <source>
        <dbReference type="PROSITE-ProRule" id="PRU00192"/>
    </source>
</evidence>
<dbReference type="SMART" id="SM00326">
    <property type="entry name" value="SH3"/>
    <property type="match status" value="5"/>
</dbReference>
<evidence type="ECO:0000256" key="4">
    <source>
        <dbReference type="SAM" id="MobiDB-lite"/>
    </source>
</evidence>
<feature type="region of interest" description="Disordered" evidence="4">
    <location>
        <begin position="106"/>
        <end position="127"/>
    </location>
</feature>
<dbReference type="InterPro" id="IPR018247">
    <property type="entry name" value="EF_Hand_1_Ca_BS"/>
</dbReference>
<dbReference type="GO" id="GO:0060090">
    <property type="term" value="F:molecular adaptor activity"/>
    <property type="evidence" value="ECO:0007669"/>
    <property type="project" value="TreeGrafter"/>
</dbReference>